<dbReference type="EMBL" id="KE356560">
    <property type="protein sequence ID" value="ERG90475.1"/>
    <property type="molecule type" value="Genomic_DNA"/>
</dbReference>
<sequence>MLITPVIQNQGESLRLQPQDESDNSESIYAYAVRATLIFDNPSFKAPGSPTYG</sequence>
<organism evidence="1 2">
    <name type="scientific">Haloquadratum walsbyi J07HQW1</name>
    <dbReference type="NCBI Taxonomy" id="1238424"/>
    <lineage>
        <taxon>Archaea</taxon>
        <taxon>Methanobacteriati</taxon>
        <taxon>Methanobacteriota</taxon>
        <taxon>Stenosarchaea group</taxon>
        <taxon>Halobacteria</taxon>
        <taxon>Halobacteriales</taxon>
        <taxon>Haloferacaceae</taxon>
        <taxon>Haloquadratum</taxon>
    </lineage>
</organism>
<dbReference type="HOGENOM" id="CLU_3057045_0_0_2"/>
<protein>
    <submittedName>
        <fullName evidence="1">Uncharacterized protein</fullName>
    </submittedName>
</protein>
<gene>
    <name evidence="1" type="ORF">J07HQW1_00497</name>
</gene>
<evidence type="ECO:0000313" key="1">
    <source>
        <dbReference type="EMBL" id="ERG90475.1"/>
    </source>
</evidence>
<accession>U1N1X6</accession>
<dbReference type="AlphaFoldDB" id="U1N1X6"/>
<reference evidence="1 2" key="1">
    <citation type="journal article" date="2013" name="PLoS ONE">
        <title>Assembly-driven community genomics of a hypersaline microbial ecosystem.</title>
        <authorList>
            <person name="Podell S."/>
            <person name="Ugalde J.A."/>
            <person name="Narasingarao P."/>
            <person name="Banfield J.F."/>
            <person name="Heidelberg K.B."/>
            <person name="Allen E.E."/>
        </authorList>
    </citation>
    <scope>NUCLEOTIDE SEQUENCE [LARGE SCALE GENOMIC DNA]</scope>
    <source>
        <strain evidence="2">J07HQW1</strain>
    </source>
</reference>
<proteinExistence type="predicted"/>
<dbReference type="STRING" id="1238424.J07HQW1_00497"/>
<name>U1N1X6_9EURY</name>
<evidence type="ECO:0000313" key="2">
    <source>
        <dbReference type="Proteomes" id="UP000030649"/>
    </source>
</evidence>
<dbReference type="Proteomes" id="UP000030649">
    <property type="component" value="Unassembled WGS sequence"/>
</dbReference>